<comment type="caution">
    <text evidence="10">The sequence shown here is derived from an EMBL/GenBank/DDBJ whole genome shotgun (WGS) entry which is preliminary data.</text>
</comment>
<dbReference type="GO" id="GO:0005524">
    <property type="term" value="F:ATP binding"/>
    <property type="evidence" value="ECO:0007669"/>
    <property type="project" value="UniProtKB-KW"/>
</dbReference>
<dbReference type="InterPro" id="IPR027417">
    <property type="entry name" value="P-loop_NTPase"/>
</dbReference>
<comment type="similarity">
    <text evidence="1">Belongs to the guanylate kinase family.</text>
</comment>
<dbReference type="PROSITE" id="PS50052">
    <property type="entry name" value="GUANYLATE_KINASE_2"/>
    <property type="match status" value="1"/>
</dbReference>
<keyword evidence="7" id="KW-0067">ATP-binding</keyword>
<dbReference type="Pfam" id="PF00625">
    <property type="entry name" value="Guanylate_kin"/>
    <property type="match status" value="1"/>
</dbReference>
<dbReference type="CDD" id="cd00071">
    <property type="entry name" value="GMPK"/>
    <property type="match status" value="1"/>
</dbReference>
<dbReference type="PANTHER" id="PTHR23117:SF13">
    <property type="entry name" value="GUANYLATE KINASE"/>
    <property type="match status" value="1"/>
</dbReference>
<dbReference type="Gene3D" id="3.40.50.300">
    <property type="entry name" value="P-loop containing nucleotide triphosphate hydrolases"/>
    <property type="match status" value="1"/>
</dbReference>
<sequence>MAPGEPSSPTFPDRNFALSLTVIRDSRPIVISGPSGVGKGTLYKLLFQRHPDTFTLSVSHTTRGPRPGEQDGVDYHFVTREAFLELKAKNGFVENAEFSGNLYGTSKATIEEQSAKGKIVVLDIEVEGVKQVRASGFPARYVFIAPPSEEELEKRLRGRGTETEASIQKRLQRAKAELDYSKVPGVHDRIIVNDDLETAYKELEDFVFAPPPADA</sequence>
<evidence type="ECO:0000313" key="11">
    <source>
        <dbReference type="Proteomes" id="UP001302812"/>
    </source>
</evidence>
<dbReference type="AlphaFoldDB" id="A0AAN6T8W1"/>
<dbReference type="EC" id="2.7.4.8" evidence="2"/>
<dbReference type="Proteomes" id="UP001302812">
    <property type="component" value="Unassembled WGS sequence"/>
</dbReference>
<keyword evidence="11" id="KW-1185">Reference proteome</keyword>
<dbReference type="EMBL" id="MU853358">
    <property type="protein sequence ID" value="KAK4109108.1"/>
    <property type="molecule type" value="Genomic_DNA"/>
</dbReference>
<dbReference type="Gene3D" id="3.30.63.10">
    <property type="entry name" value="Guanylate Kinase phosphate binding domain"/>
    <property type="match status" value="1"/>
</dbReference>
<reference evidence="10" key="1">
    <citation type="journal article" date="2023" name="Mol. Phylogenet. Evol.">
        <title>Genome-scale phylogeny and comparative genomics of the fungal order Sordariales.</title>
        <authorList>
            <person name="Hensen N."/>
            <person name="Bonometti L."/>
            <person name="Westerberg I."/>
            <person name="Brannstrom I.O."/>
            <person name="Guillou S."/>
            <person name="Cros-Aarteil S."/>
            <person name="Calhoun S."/>
            <person name="Haridas S."/>
            <person name="Kuo A."/>
            <person name="Mondo S."/>
            <person name="Pangilinan J."/>
            <person name="Riley R."/>
            <person name="LaButti K."/>
            <person name="Andreopoulos B."/>
            <person name="Lipzen A."/>
            <person name="Chen C."/>
            <person name="Yan M."/>
            <person name="Daum C."/>
            <person name="Ng V."/>
            <person name="Clum A."/>
            <person name="Steindorff A."/>
            <person name="Ohm R.A."/>
            <person name="Martin F."/>
            <person name="Silar P."/>
            <person name="Natvig D.O."/>
            <person name="Lalanne C."/>
            <person name="Gautier V."/>
            <person name="Ament-Velasquez S.L."/>
            <person name="Kruys A."/>
            <person name="Hutchinson M.I."/>
            <person name="Powell A.J."/>
            <person name="Barry K."/>
            <person name="Miller A.N."/>
            <person name="Grigoriev I.V."/>
            <person name="Debuchy R."/>
            <person name="Gladieux P."/>
            <person name="Hiltunen Thoren M."/>
            <person name="Johannesson H."/>
        </authorList>
    </citation>
    <scope>NUCLEOTIDE SEQUENCE</scope>
    <source>
        <strain evidence="10">CBS 508.74</strain>
    </source>
</reference>
<evidence type="ECO:0000256" key="2">
    <source>
        <dbReference type="ARBA" id="ARBA00012961"/>
    </source>
</evidence>
<dbReference type="SMART" id="SM00072">
    <property type="entry name" value="GuKc"/>
    <property type="match status" value="1"/>
</dbReference>
<evidence type="ECO:0000256" key="8">
    <source>
        <dbReference type="ARBA" id="ARBA00030128"/>
    </source>
</evidence>
<evidence type="ECO:0000259" key="9">
    <source>
        <dbReference type="PROSITE" id="PS50052"/>
    </source>
</evidence>
<dbReference type="InterPro" id="IPR020590">
    <property type="entry name" value="Guanylate_kinase_CS"/>
</dbReference>
<protein>
    <recommendedName>
        <fullName evidence="3">Guanylate kinase</fullName>
        <ecNumber evidence="2">2.7.4.8</ecNumber>
    </recommendedName>
    <alternativeName>
        <fullName evidence="8">GMP kinase</fullName>
    </alternativeName>
</protein>
<evidence type="ECO:0000313" key="10">
    <source>
        <dbReference type="EMBL" id="KAK4109108.1"/>
    </source>
</evidence>
<evidence type="ECO:0000256" key="1">
    <source>
        <dbReference type="ARBA" id="ARBA00005790"/>
    </source>
</evidence>
<evidence type="ECO:0000256" key="4">
    <source>
        <dbReference type="ARBA" id="ARBA00022679"/>
    </source>
</evidence>
<name>A0AAN6T8W1_9PEZI</name>
<dbReference type="FunFam" id="3.40.50.300:FF:000776">
    <property type="entry name" value="Guanylate kinase 2"/>
    <property type="match status" value="1"/>
</dbReference>
<feature type="domain" description="Guanylate kinase-like" evidence="9">
    <location>
        <begin position="26"/>
        <end position="208"/>
    </location>
</feature>
<dbReference type="GO" id="GO:0005829">
    <property type="term" value="C:cytosol"/>
    <property type="evidence" value="ECO:0007669"/>
    <property type="project" value="TreeGrafter"/>
</dbReference>
<organism evidence="10 11">
    <name type="scientific">Canariomyces notabilis</name>
    <dbReference type="NCBI Taxonomy" id="2074819"/>
    <lineage>
        <taxon>Eukaryota</taxon>
        <taxon>Fungi</taxon>
        <taxon>Dikarya</taxon>
        <taxon>Ascomycota</taxon>
        <taxon>Pezizomycotina</taxon>
        <taxon>Sordariomycetes</taxon>
        <taxon>Sordariomycetidae</taxon>
        <taxon>Sordariales</taxon>
        <taxon>Chaetomiaceae</taxon>
        <taxon>Canariomyces</taxon>
    </lineage>
</organism>
<dbReference type="GeneID" id="89937971"/>
<keyword evidence="4" id="KW-0808">Transferase</keyword>
<gene>
    <name evidence="10" type="ORF">N656DRAFT_771274</name>
</gene>
<evidence type="ECO:0000256" key="6">
    <source>
        <dbReference type="ARBA" id="ARBA00022777"/>
    </source>
</evidence>
<dbReference type="HAMAP" id="MF_00328">
    <property type="entry name" value="Guanylate_kinase"/>
    <property type="match status" value="1"/>
</dbReference>
<dbReference type="InterPro" id="IPR008144">
    <property type="entry name" value="Guanylate_kin-like_dom"/>
</dbReference>
<reference evidence="10" key="2">
    <citation type="submission" date="2023-05" db="EMBL/GenBank/DDBJ databases">
        <authorList>
            <consortium name="Lawrence Berkeley National Laboratory"/>
            <person name="Steindorff A."/>
            <person name="Hensen N."/>
            <person name="Bonometti L."/>
            <person name="Westerberg I."/>
            <person name="Brannstrom I.O."/>
            <person name="Guillou S."/>
            <person name="Cros-Aarteil S."/>
            <person name="Calhoun S."/>
            <person name="Haridas S."/>
            <person name="Kuo A."/>
            <person name="Mondo S."/>
            <person name="Pangilinan J."/>
            <person name="Riley R."/>
            <person name="Labutti K."/>
            <person name="Andreopoulos B."/>
            <person name="Lipzen A."/>
            <person name="Chen C."/>
            <person name="Yanf M."/>
            <person name="Daum C."/>
            <person name="Ng V."/>
            <person name="Clum A."/>
            <person name="Ohm R."/>
            <person name="Martin F."/>
            <person name="Silar P."/>
            <person name="Natvig D."/>
            <person name="Lalanne C."/>
            <person name="Gautier V."/>
            <person name="Ament-Velasquez S.L."/>
            <person name="Kruys A."/>
            <person name="Hutchinson M.I."/>
            <person name="Powell A.J."/>
            <person name="Barry K."/>
            <person name="Miller A.N."/>
            <person name="Grigoriev I.V."/>
            <person name="Debuchy R."/>
            <person name="Gladieux P."/>
            <person name="Thoren M.H."/>
            <person name="Johannesson H."/>
        </authorList>
    </citation>
    <scope>NUCLEOTIDE SEQUENCE</scope>
    <source>
        <strain evidence="10">CBS 508.74</strain>
    </source>
</reference>
<dbReference type="PANTHER" id="PTHR23117">
    <property type="entry name" value="GUANYLATE KINASE-RELATED"/>
    <property type="match status" value="1"/>
</dbReference>
<evidence type="ECO:0000256" key="7">
    <source>
        <dbReference type="ARBA" id="ARBA00022840"/>
    </source>
</evidence>
<keyword evidence="6 10" id="KW-0418">Kinase</keyword>
<dbReference type="FunFam" id="3.30.63.10:FF:000002">
    <property type="entry name" value="Guanylate kinase 1"/>
    <property type="match status" value="1"/>
</dbReference>
<proteinExistence type="inferred from homology"/>
<dbReference type="GO" id="GO:0004385">
    <property type="term" value="F:GMP kinase activity"/>
    <property type="evidence" value="ECO:0007669"/>
    <property type="project" value="UniProtKB-EC"/>
</dbReference>
<keyword evidence="5" id="KW-0547">Nucleotide-binding</keyword>
<evidence type="ECO:0000256" key="5">
    <source>
        <dbReference type="ARBA" id="ARBA00022741"/>
    </source>
</evidence>
<accession>A0AAN6T8W1</accession>
<dbReference type="RefSeq" id="XP_064666678.1">
    <property type="nucleotide sequence ID" value="XM_064813846.1"/>
</dbReference>
<dbReference type="InterPro" id="IPR008145">
    <property type="entry name" value="GK/Ca_channel_bsu"/>
</dbReference>
<dbReference type="NCBIfam" id="TIGR03263">
    <property type="entry name" value="guanyl_kin"/>
    <property type="match status" value="1"/>
</dbReference>
<dbReference type="InterPro" id="IPR017665">
    <property type="entry name" value="Guanylate_kinase"/>
</dbReference>
<dbReference type="PROSITE" id="PS00856">
    <property type="entry name" value="GUANYLATE_KINASE_1"/>
    <property type="match status" value="1"/>
</dbReference>
<evidence type="ECO:0000256" key="3">
    <source>
        <dbReference type="ARBA" id="ARBA00016296"/>
    </source>
</evidence>
<dbReference type="SUPFAM" id="SSF52540">
    <property type="entry name" value="P-loop containing nucleoside triphosphate hydrolases"/>
    <property type="match status" value="1"/>
</dbReference>